<dbReference type="InterPro" id="IPR036890">
    <property type="entry name" value="HATPase_C_sf"/>
</dbReference>
<dbReference type="GO" id="GO:0000155">
    <property type="term" value="F:phosphorelay sensor kinase activity"/>
    <property type="evidence" value="ECO:0007669"/>
    <property type="project" value="InterPro"/>
</dbReference>
<dbReference type="Pfam" id="PF02518">
    <property type="entry name" value="HATPase_c"/>
    <property type="match status" value="1"/>
</dbReference>
<dbReference type="InterPro" id="IPR004358">
    <property type="entry name" value="Sig_transdc_His_kin-like_C"/>
</dbReference>
<dbReference type="InterPro" id="IPR003594">
    <property type="entry name" value="HATPase_dom"/>
</dbReference>
<evidence type="ECO:0000256" key="5">
    <source>
        <dbReference type="ARBA" id="ARBA00022741"/>
    </source>
</evidence>
<dbReference type="Gene3D" id="1.10.287.130">
    <property type="match status" value="1"/>
</dbReference>
<dbReference type="InterPro" id="IPR035965">
    <property type="entry name" value="PAS-like_dom_sf"/>
</dbReference>
<dbReference type="RefSeq" id="WP_168878365.1">
    <property type="nucleotide sequence ID" value="NZ_JABAIM010000004.1"/>
</dbReference>
<sequence length="362" mass="40616">MTVVVDAFAGLDWLEHAVFALDAEDRLRYANPAAEQWLGTSLRMLLDKRLPELFDSQARPWLDQALERARQQHAPCREYDIRLCTVPHRQQLHGNLHVIPLLDHPALPDGLLIELTAVDPQWKVVQEEQMARQQAANRELMRNLAHEIKNPLGGIRGAAQLLEHELADPALHEYTEVIRSETDRLQALLDRLLTRNPRPQPGWLNIHEVLERVRQLVSAETHRAVHFRCDYDASLPELLADRGQLVQVVLNIVKNAVQALNGQGEIGLRTRIARQVTLHRKRHGMAVQVDIIDSGPGIPPALQPQVFYPLVTGRAEGTGLGLSLAQSIVHQHGGTLDFESRPGHTVFTILLPVQFTPVAESA</sequence>
<dbReference type="SMART" id="SM00387">
    <property type="entry name" value="HATPase_c"/>
    <property type="match status" value="1"/>
</dbReference>
<evidence type="ECO:0000256" key="7">
    <source>
        <dbReference type="ARBA" id="ARBA00022840"/>
    </source>
</evidence>
<dbReference type="CDD" id="cd00130">
    <property type="entry name" value="PAS"/>
    <property type="match status" value="1"/>
</dbReference>
<dbReference type="SUPFAM" id="SSF55785">
    <property type="entry name" value="PYP-like sensor domain (PAS domain)"/>
    <property type="match status" value="1"/>
</dbReference>
<evidence type="ECO:0000256" key="13">
    <source>
        <dbReference type="ARBA" id="ARBA00043094"/>
    </source>
</evidence>
<evidence type="ECO:0000256" key="10">
    <source>
        <dbReference type="ARBA" id="ARBA00037696"/>
    </source>
</evidence>
<dbReference type="Proteomes" id="UP000587991">
    <property type="component" value="Unassembled WGS sequence"/>
</dbReference>
<dbReference type="PANTHER" id="PTHR43065:SF16">
    <property type="entry name" value="SENSORY HISTIDINE KINASE_PHOSPHATASE NTRB"/>
    <property type="match status" value="1"/>
</dbReference>
<dbReference type="Gene3D" id="3.30.450.20">
    <property type="entry name" value="PAS domain"/>
    <property type="match status" value="1"/>
</dbReference>
<keyword evidence="17" id="KW-1185">Reference proteome</keyword>
<evidence type="ECO:0000256" key="3">
    <source>
        <dbReference type="ARBA" id="ARBA00022553"/>
    </source>
</evidence>
<dbReference type="PROSITE" id="PS50109">
    <property type="entry name" value="HIS_KIN"/>
    <property type="match status" value="1"/>
</dbReference>
<dbReference type="GO" id="GO:0005524">
    <property type="term" value="F:ATP binding"/>
    <property type="evidence" value="ECO:0007669"/>
    <property type="project" value="UniProtKB-KW"/>
</dbReference>
<keyword evidence="7" id="KW-0067">ATP-binding</keyword>
<dbReference type="InterPro" id="IPR003661">
    <property type="entry name" value="HisK_dim/P_dom"/>
</dbReference>
<evidence type="ECO:0000313" key="16">
    <source>
        <dbReference type="EMBL" id="NLR76701.1"/>
    </source>
</evidence>
<dbReference type="InterPro" id="IPR013656">
    <property type="entry name" value="PAS_4"/>
</dbReference>
<proteinExistence type="predicted"/>
<feature type="domain" description="PAS" evidence="15">
    <location>
        <begin position="11"/>
        <end position="73"/>
    </location>
</feature>
<evidence type="ECO:0000256" key="8">
    <source>
        <dbReference type="ARBA" id="ARBA00023012"/>
    </source>
</evidence>
<protein>
    <recommendedName>
        <fullName evidence="11">Sensory histidine kinase/phosphatase NtrB</fullName>
        <ecNumber evidence="2">2.7.13.3</ecNumber>
    </recommendedName>
    <alternativeName>
        <fullName evidence="12">Nitrogen regulation protein NR(II)</fullName>
    </alternativeName>
    <alternativeName>
        <fullName evidence="13">Nitrogen regulator II</fullName>
    </alternativeName>
</protein>
<evidence type="ECO:0000259" key="15">
    <source>
        <dbReference type="PROSITE" id="PS50112"/>
    </source>
</evidence>
<dbReference type="InterPro" id="IPR005467">
    <property type="entry name" value="His_kinase_dom"/>
</dbReference>
<dbReference type="PANTHER" id="PTHR43065">
    <property type="entry name" value="SENSOR HISTIDINE KINASE"/>
    <property type="match status" value="1"/>
</dbReference>
<keyword evidence="5" id="KW-0547">Nucleotide-binding</keyword>
<comment type="function">
    <text evidence="10">Member of the two-component regulatory system NtrB/NtrC, which controls expression of the nitrogen-regulated (ntr) genes in response to nitrogen limitation. Under conditions of nitrogen limitation, NtrB autophosphorylates and transfers the phosphoryl group to NtrC. In the presence of nitrogen, acts as a phosphatase that dephosphorylates and inactivates NtrC.</text>
</comment>
<keyword evidence="9" id="KW-0535">Nitrogen fixation</keyword>
<evidence type="ECO:0000259" key="14">
    <source>
        <dbReference type="PROSITE" id="PS50109"/>
    </source>
</evidence>
<comment type="catalytic activity">
    <reaction evidence="1">
        <text>ATP + protein L-histidine = ADP + protein N-phospho-L-histidine.</text>
        <dbReference type="EC" id="2.7.13.3"/>
    </reaction>
</comment>
<evidence type="ECO:0000256" key="11">
    <source>
        <dbReference type="ARBA" id="ARBA00039567"/>
    </source>
</evidence>
<dbReference type="InterPro" id="IPR036097">
    <property type="entry name" value="HisK_dim/P_sf"/>
</dbReference>
<evidence type="ECO:0000256" key="12">
    <source>
        <dbReference type="ARBA" id="ARBA00042313"/>
    </source>
</evidence>
<dbReference type="NCBIfam" id="NF008293">
    <property type="entry name" value="PRK11073.1"/>
    <property type="match status" value="1"/>
</dbReference>
<organism evidence="16 17">
    <name type="scientific">Leeia aquatica</name>
    <dbReference type="NCBI Taxonomy" id="2725557"/>
    <lineage>
        <taxon>Bacteria</taxon>
        <taxon>Pseudomonadati</taxon>
        <taxon>Pseudomonadota</taxon>
        <taxon>Betaproteobacteria</taxon>
        <taxon>Neisseriales</taxon>
        <taxon>Leeiaceae</taxon>
        <taxon>Leeia</taxon>
    </lineage>
</organism>
<feature type="domain" description="Histidine kinase" evidence="14">
    <location>
        <begin position="143"/>
        <end position="355"/>
    </location>
</feature>
<dbReference type="Pfam" id="PF08448">
    <property type="entry name" value="PAS_4"/>
    <property type="match status" value="1"/>
</dbReference>
<name>A0A847S4N2_9NEIS</name>
<dbReference type="AlphaFoldDB" id="A0A847S4N2"/>
<evidence type="ECO:0000256" key="1">
    <source>
        <dbReference type="ARBA" id="ARBA00000085"/>
    </source>
</evidence>
<dbReference type="EMBL" id="JABAIM010000004">
    <property type="protein sequence ID" value="NLR76701.1"/>
    <property type="molecule type" value="Genomic_DNA"/>
</dbReference>
<keyword evidence="6" id="KW-0418">Kinase</keyword>
<reference evidence="16 17" key="1">
    <citation type="submission" date="2020-04" db="EMBL/GenBank/DDBJ databases">
        <title>Draft genome of Leeia sp. IMCC25680.</title>
        <authorList>
            <person name="Song J."/>
            <person name="Cho J.-C."/>
        </authorList>
    </citation>
    <scope>NUCLEOTIDE SEQUENCE [LARGE SCALE GENOMIC DNA]</scope>
    <source>
        <strain evidence="16 17">IMCC25680</strain>
    </source>
</reference>
<evidence type="ECO:0000256" key="2">
    <source>
        <dbReference type="ARBA" id="ARBA00012438"/>
    </source>
</evidence>
<evidence type="ECO:0000256" key="6">
    <source>
        <dbReference type="ARBA" id="ARBA00022777"/>
    </source>
</evidence>
<dbReference type="SUPFAM" id="SSF55874">
    <property type="entry name" value="ATPase domain of HSP90 chaperone/DNA topoisomerase II/histidine kinase"/>
    <property type="match status" value="1"/>
</dbReference>
<keyword evidence="3" id="KW-0597">Phosphoprotein</keyword>
<evidence type="ECO:0000256" key="4">
    <source>
        <dbReference type="ARBA" id="ARBA00022679"/>
    </source>
</evidence>
<dbReference type="SMART" id="SM00091">
    <property type="entry name" value="PAS"/>
    <property type="match status" value="1"/>
</dbReference>
<gene>
    <name evidence="16" type="ORF">HF682_16150</name>
</gene>
<keyword evidence="8" id="KW-0902">Two-component regulatory system</keyword>
<dbReference type="Gene3D" id="3.30.565.10">
    <property type="entry name" value="Histidine kinase-like ATPase, C-terminal domain"/>
    <property type="match status" value="1"/>
</dbReference>
<evidence type="ECO:0000256" key="9">
    <source>
        <dbReference type="ARBA" id="ARBA00023231"/>
    </source>
</evidence>
<dbReference type="SUPFAM" id="SSF47384">
    <property type="entry name" value="Homodimeric domain of signal transducing histidine kinase"/>
    <property type="match status" value="1"/>
</dbReference>
<dbReference type="InterPro" id="IPR000014">
    <property type="entry name" value="PAS"/>
</dbReference>
<evidence type="ECO:0000313" key="17">
    <source>
        <dbReference type="Proteomes" id="UP000587991"/>
    </source>
</evidence>
<dbReference type="CDD" id="cd00082">
    <property type="entry name" value="HisKA"/>
    <property type="match status" value="1"/>
</dbReference>
<dbReference type="Pfam" id="PF00512">
    <property type="entry name" value="HisKA"/>
    <property type="match status" value="1"/>
</dbReference>
<accession>A0A847S4N2</accession>
<keyword evidence="4" id="KW-0808">Transferase</keyword>
<dbReference type="PROSITE" id="PS50112">
    <property type="entry name" value="PAS"/>
    <property type="match status" value="1"/>
</dbReference>
<dbReference type="PRINTS" id="PR00344">
    <property type="entry name" value="BCTRLSENSOR"/>
</dbReference>
<comment type="caution">
    <text evidence="16">The sequence shown here is derived from an EMBL/GenBank/DDBJ whole genome shotgun (WGS) entry which is preliminary data.</text>
</comment>
<dbReference type="EC" id="2.7.13.3" evidence="2"/>
<dbReference type="SMART" id="SM00388">
    <property type="entry name" value="HisKA"/>
    <property type="match status" value="1"/>
</dbReference>